<dbReference type="OrthoDB" id="6506694at2"/>
<evidence type="ECO:0000313" key="1">
    <source>
        <dbReference type="EMBL" id="AEX53554.1"/>
    </source>
</evidence>
<evidence type="ECO:0000313" key="2">
    <source>
        <dbReference type="Proteomes" id="UP000009010"/>
    </source>
</evidence>
<keyword evidence="2" id="KW-1185">Reference proteome</keyword>
<proteinExistence type="predicted"/>
<sequence length="202" mass="22195">MNDTVLNYRRETLESTSGLGYVGRSLIDWKSASPGQWFIGVLDTSKKMISLVPVNVFDRSMGHLDEQTLTNQSQQGMNRYASGAEGEKWGRSIMPDFLKNRPAGMTHHMAVALESGFSKESSLGFALIKINNNFAQMKTTSTSLNGDKPGFVVNHSFSRATAFKTSAFCPTGAQMPVQWRNALVMFLKNGAFGIKNIAVSND</sequence>
<dbReference type="STRING" id="745277.Rahaq2_3772"/>
<name>H2IQB5_RAHAC</name>
<reference evidence="2" key="2">
    <citation type="submission" date="2012-01" db="EMBL/GenBank/DDBJ databases">
        <title>Complete sequence of chromosome of Rahnella aquatilis CIP 78.65.</title>
        <authorList>
            <person name="Lucas S."/>
            <person name="Han J."/>
            <person name="Lapidus A."/>
            <person name="Cheng J.-F."/>
            <person name="Goodwin L."/>
            <person name="Pitluck S."/>
            <person name="Peters L."/>
            <person name="Ovchinnikova G."/>
            <person name="Held B."/>
            <person name="Detter J.C."/>
            <person name="Han C."/>
            <person name="Tapia R."/>
            <person name="Land M."/>
            <person name="Hauser L."/>
            <person name="Kyrpides N."/>
            <person name="Ivanova N."/>
            <person name="Pagani I."/>
            <person name="Sobecky P."/>
            <person name="Martinez R."/>
            <person name="Woyke T."/>
        </authorList>
    </citation>
    <scope>NUCLEOTIDE SEQUENCE [LARGE SCALE GENOMIC DNA]</scope>
    <source>
        <strain evidence="2">ATCC 33071 / DSM 4594 / JCM 1683 / NBRC 105701 / NCIMB 13365 / CIP 78.65</strain>
    </source>
</reference>
<dbReference type="eggNOG" id="ENOG502ZKWS">
    <property type="taxonomic scope" value="Bacteria"/>
</dbReference>
<dbReference type="HOGENOM" id="CLU_1353706_0_0_6"/>
<reference evidence="1 2" key="1">
    <citation type="journal article" date="2012" name="J. Bacteriol.">
        <title>Complete Genome Sequence of Rahnella aquatilis CIP 78.65.</title>
        <authorList>
            <person name="Martinez R.J."/>
            <person name="Bruce D."/>
            <person name="Detter C."/>
            <person name="Goodwin L.A."/>
            <person name="Han J."/>
            <person name="Han C.S."/>
            <person name="Held B."/>
            <person name="Land M.L."/>
            <person name="Mikhailova N."/>
            <person name="Nolan M."/>
            <person name="Pennacchio L."/>
            <person name="Pitluck S."/>
            <person name="Tapia R."/>
            <person name="Woyke T."/>
            <person name="Sobecky P.A."/>
        </authorList>
    </citation>
    <scope>NUCLEOTIDE SEQUENCE [LARGE SCALE GENOMIC DNA]</scope>
    <source>
        <strain evidence="2">ATCC 33071 / DSM 4594 / JCM 1683 / NBRC 105701 / NCIMB 13365 / CIP 78.65</strain>
    </source>
</reference>
<dbReference type="EMBL" id="CP003244">
    <property type="protein sequence ID" value="AEX53554.1"/>
    <property type="molecule type" value="Genomic_DNA"/>
</dbReference>
<dbReference type="KEGG" id="raq:Rahaq2_3772"/>
<dbReference type="AlphaFoldDB" id="H2IQB5"/>
<organism evidence="1 2">
    <name type="scientific">Rahnella aquatilis (strain ATCC 33071 / DSM 4594 / JCM 1683 / NBRC 105701 / NCIMB 13365 / CIP 78.65)</name>
    <dbReference type="NCBI Taxonomy" id="745277"/>
    <lineage>
        <taxon>Bacteria</taxon>
        <taxon>Pseudomonadati</taxon>
        <taxon>Pseudomonadota</taxon>
        <taxon>Gammaproteobacteria</taxon>
        <taxon>Enterobacterales</taxon>
        <taxon>Yersiniaceae</taxon>
        <taxon>Rahnella</taxon>
    </lineage>
</organism>
<gene>
    <name evidence="1" type="ordered locus">Rahaq2_3772</name>
</gene>
<accession>H2IQB5</accession>
<protein>
    <submittedName>
        <fullName evidence="1">Uncharacterized protein</fullName>
    </submittedName>
</protein>
<dbReference type="Proteomes" id="UP000009010">
    <property type="component" value="Chromosome"/>
</dbReference>
<dbReference type="RefSeq" id="WP_015698622.1">
    <property type="nucleotide sequence ID" value="NC_016818.1"/>
</dbReference>